<keyword evidence="1" id="KW-1133">Transmembrane helix</keyword>
<keyword evidence="1" id="KW-0472">Membrane</keyword>
<evidence type="ECO:0000256" key="1">
    <source>
        <dbReference type="SAM" id="Phobius"/>
    </source>
</evidence>
<accession>A0A6V7RIY6</accession>
<gene>
    <name evidence="2" type="ORF">JEODO184_01296</name>
</gene>
<keyword evidence="3" id="KW-1185">Reference proteome</keyword>
<comment type="caution">
    <text evidence="2">The sequence shown here is derived from an EMBL/GenBank/DDBJ whole genome shotgun (WGS) entry which is preliminary data.</text>
</comment>
<dbReference type="AlphaFoldDB" id="A0A6V7RIY6"/>
<evidence type="ECO:0000313" key="2">
    <source>
        <dbReference type="EMBL" id="CAD2078046.1"/>
    </source>
</evidence>
<name>A0A6V7RIY6_9STAP</name>
<reference evidence="2 3" key="1">
    <citation type="submission" date="2020-07" db="EMBL/GenBank/DDBJ databases">
        <authorList>
            <person name="Criscuolo A."/>
        </authorList>
    </citation>
    <scope>NUCLEOTIDE SEQUENCE [LARGE SCALE GENOMIC DNA]</scope>
    <source>
        <strain evidence="2">CIP111649</strain>
    </source>
</reference>
<dbReference type="RefSeq" id="WP_185125804.1">
    <property type="nucleotide sequence ID" value="NZ_CAJEWD010000008.1"/>
</dbReference>
<protein>
    <recommendedName>
        <fullName evidence="4">Type II secretion system protein</fullName>
    </recommendedName>
</protein>
<organism evidence="2 3">
    <name type="scientific">Jeotgalicoccus meleagridis</name>
    <dbReference type="NCBI Taxonomy" id="2759181"/>
    <lineage>
        <taxon>Bacteria</taxon>
        <taxon>Bacillati</taxon>
        <taxon>Bacillota</taxon>
        <taxon>Bacilli</taxon>
        <taxon>Bacillales</taxon>
        <taxon>Staphylococcaceae</taxon>
        <taxon>Jeotgalicoccus</taxon>
    </lineage>
</organism>
<feature type="transmembrane region" description="Helical" evidence="1">
    <location>
        <begin position="12"/>
        <end position="31"/>
    </location>
</feature>
<keyword evidence="1" id="KW-0812">Transmembrane</keyword>
<sequence length="84" mass="9722">MSSKGFLLYDSILSMLVFIIIMMLLPAFLMLGQMDKTSKEKLQTYRDLYMKSLYLSDEELASYSKEIFSHQSFTCDDRLGSLCP</sequence>
<evidence type="ECO:0008006" key="4">
    <source>
        <dbReference type="Google" id="ProtNLM"/>
    </source>
</evidence>
<evidence type="ECO:0000313" key="3">
    <source>
        <dbReference type="Proteomes" id="UP000589351"/>
    </source>
</evidence>
<proteinExistence type="predicted"/>
<dbReference type="Proteomes" id="UP000589351">
    <property type="component" value="Unassembled WGS sequence"/>
</dbReference>
<dbReference type="EMBL" id="CAJEWD010000008">
    <property type="protein sequence ID" value="CAD2078046.1"/>
    <property type="molecule type" value="Genomic_DNA"/>
</dbReference>